<dbReference type="Proteomes" id="UP000295705">
    <property type="component" value="Unassembled WGS sequence"/>
</dbReference>
<accession>A0A4R6UY58</accession>
<dbReference type="PROSITE" id="PS00455">
    <property type="entry name" value="AMP_BINDING"/>
    <property type="match status" value="1"/>
</dbReference>
<dbReference type="OrthoDB" id="3172305at2"/>
<proteinExistence type="inferred from homology"/>
<comment type="caution">
    <text evidence="5">The sequence shown here is derived from an EMBL/GenBank/DDBJ whole genome shotgun (WGS) entry which is preliminary data.</text>
</comment>
<dbReference type="InterPro" id="IPR050237">
    <property type="entry name" value="ATP-dep_AMP-bd_enzyme"/>
</dbReference>
<dbReference type="FunFam" id="3.30.300.30:FF:000008">
    <property type="entry name" value="2,3-dihydroxybenzoate-AMP ligase"/>
    <property type="match status" value="1"/>
</dbReference>
<dbReference type="Gene3D" id="3.40.50.12780">
    <property type="entry name" value="N-terminal domain of ligase-like"/>
    <property type="match status" value="1"/>
</dbReference>
<dbReference type="CDD" id="cd17631">
    <property type="entry name" value="FACL_FadD13-like"/>
    <property type="match status" value="1"/>
</dbReference>
<evidence type="ECO:0000256" key="1">
    <source>
        <dbReference type="ARBA" id="ARBA00006432"/>
    </source>
</evidence>
<evidence type="ECO:0000313" key="5">
    <source>
        <dbReference type="EMBL" id="TDQ50873.1"/>
    </source>
</evidence>
<keyword evidence="6" id="KW-1185">Reference proteome</keyword>
<evidence type="ECO:0000259" key="3">
    <source>
        <dbReference type="Pfam" id="PF00501"/>
    </source>
</evidence>
<dbReference type="AlphaFoldDB" id="A0A4R6UY58"/>
<dbReference type="InterPro" id="IPR025110">
    <property type="entry name" value="AMP-bd_C"/>
</dbReference>
<dbReference type="NCBIfam" id="NF004837">
    <property type="entry name" value="PRK06187.1"/>
    <property type="match status" value="1"/>
</dbReference>
<name>A0A4R6UY58_9PSEU</name>
<organism evidence="5 6">
    <name type="scientific">Actinomycetospora succinea</name>
    <dbReference type="NCBI Taxonomy" id="663603"/>
    <lineage>
        <taxon>Bacteria</taxon>
        <taxon>Bacillati</taxon>
        <taxon>Actinomycetota</taxon>
        <taxon>Actinomycetes</taxon>
        <taxon>Pseudonocardiales</taxon>
        <taxon>Pseudonocardiaceae</taxon>
        <taxon>Actinomycetospora</taxon>
    </lineage>
</organism>
<dbReference type="InterPro" id="IPR042099">
    <property type="entry name" value="ANL_N_sf"/>
</dbReference>
<dbReference type="InterPro" id="IPR045851">
    <property type="entry name" value="AMP-bd_C_sf"/>
</dbReference>
<dbReference type="PANTHER" id="PTHR43767:SF1">
    <property type="entry name" value="NONRIBOSOMAL PEPTIDE SYNTHASE PES1 (EUROFUNG)-RELATED"/>
    <property type="match status" value="1"/>
</dbReference>
<evidence type="ECO:0000256" key="2">
    <source>
        <dbReference type="ARBA" id="ARBA00022598"/>
    </source>
</evidence>
<feature type="domain" description="AMP-dependent synthetase/ligase" evidence="3">
    <location>
        <begin position="11"/>
        <end position="362"/>
    </location>
</feature>
<dbReference type="Pfam" id="PF00501">
    <property type="entry name" value="AMP-binding"/>
    <property type="match status" value="1"/>
</dbReference>
<dbReference type="Pfam" id="PF13193">
    <property type="entry name" value="AMP-binding_C"/>
    <property type="match status" value="1"/>
</dbReference>
<dbReference type="Gene3D" id="3.30.300.30">
    <property type="match status" value="1"/>
</dbReference>
<dbReference type="PANTHER" id="PTHR43767">
    <property type="entry name" value="LONG-CHAIN-FATTY-ACID--COA LIGASE"/>
    <property type="match status" value="1"/>
</dbReference>
<feature type="domain" description="AMP-binding enzyme C-terminal" evidence="4">
    <location>
        <begin position="412"/>
        <end position="483"/>
    </location>
</feature>
<evidence type="ECO:0000313" key="6">
    <source>
        <dbReference type="Proteomes" id="UP000295705"/>
    </source>
</evidence>
<comment type="similarity">
    <text evidence="1">Belongs to the ATP-dependent AMP-binding enzyme family.</text>
</comment>
<reference evidence="5 6" key="1">
    <citation type="submission" date="2019-03" db="EMBL/GenBank/DDBJ databases">
        <title>Genomic Encyclopedia of Type Strains, Phase IV (KMG-IV): sequencing the most valuable type-strain genomes for metagenomic binning, comparative biology and taxonomic classification.</title>
        <authorList>
            <person name="Goeker M."/>
        </authorList>
    </citation>
    <scope>NUCLEOTIDE SEQUENCE [LARGE SCALE GENOMIC DNA]</scope>
    <source>
        <strain evidence="5 6">DSM 45775</strain>
    </source>
</reference>
<gene>
    <name evidence="5" type="ORF">EV188_10981</name>
</gene>
<protein>
    <submittedName>
        <fullName evidence="5">Acyl-CoA synthetase (AMP-forming)/AMP-acid ligase II</fullName>
    </submittedName>
</protein>
<dbReference type="EMBL" id="SNYO01000009">
    <property type="protein sequence ID" value="TDQ50873.1"/>
    <property type="molecule type" value="Genomic_DNA"/>
</dbReference>
<dbReference type="GO" id="GO:0016878">
    <property type="term" value="F:acid-thiol ligase activity"/>
    <property type="evidence" value="ECO:0007669"/>
    <property type="project" value="UniProtKB-ARBA"/>
</dbReference>
<sequence>MDLSLGDWPAAQARRRPHAVALVDGVTGERSTYAELADRVSRIGGALDTAGVRAGDRVGLLSTNHPDMLAVVFAIARIGAVGVPVNFRLTPDEITFVLSDAGASFLFASADLAGPAAEVAERVGIGRTVVLGGPATGLESLHEFLTGAGPGPTVAAGADDLVLIMYTSGTTGSPKGAMLTHGNLTWNAINMVSAGEGLLRSDVTLSVAPLFHIGALGIFTLPLLYLGGTVVTVPRFDPVETAALMAREGVTVQFLVPAMWAMLMRADVVDFDGSRVRWVLSGGAPCPLPVIRHFADRGWAFLEGFGLTETSPTCTVMDRSAVPAKAGSVGLPLRHVEARVDAPDGTPGELTIRGPNVFVGYWQRPDATAEALVDGWFHTGDVAVRDADGYLTIVDRTKDMVITGGENVYPAEVERVLSEHPGVVDVAVIGVPDEQWGERVTAIVVGSVSAEDVVAHCRGRLAGYKCPRAVELVEEIPRNATGKILKRDLRARFGSAAAAVTR</sequence>
<dbReference type="RefSeq" id="WP_133828941.1">
    <property type="nucleotide sequence ID" value="NZ_BAABHR010000003.1"/>
</dbReference>
<keyword evidence="2 5" id="KW-0436">Ligase</keyword>
<dbReference type="SUPFAM" id="SSF56801">
    <property type="entry name" value="Acetyl-CoA synthetase-like"/>
    <property type="match status" value="1"/>
</dbReference>
<dbReference type="InterPro" id="IPR020845">
    <property type="entry name" value="AMP-binding_CS"/>
</dbReference>
<evidence type="ECO:0000259" key="4">
    <source>
        <dbReference type="Pfam" id="PF13193"/>
    </source>
</evidence>
<dbReference type="InterPro" id="IPR000873">
    <property type="entry name" value="AMP-dep_synth/lig_dom"/>
</dbReference>